<dbReference type="InParanoid" id="G0MD24"/>
<feature type="domain" description="BTB" evidence="1">
    <location>
        <begin position="155"/>
        <end position="214"/>
    </location>
</feature>
<dbReference type="InterPro" id="IPR052664">
    <property type="entry name" value="BTB-MATH_domain_protein"/>
</dbReference>
<evidence type="ECO:0000313" key="3">
    <source>
        <dbReference type="Proteomes" id="UP000008068"/>
    </source>
</evidence>
<dbReference type="SMART" id="SM00225">
    <property type="entry name" value="BTB"/>
    <property type="match status" value="1"/>
</dbReference>
<dbReference type="HOGENOM" id="CLU_051249_1_1_1"/>
<reference evidence="3" key="1">
    <citation type="submission" date="2011-07" db="EMBL/GenBank/DDBJ databases">
        <authorList>
            <consortium name="Caenorhabditis brenneri Sequencing and Analysis Consortium"/>
            <person name="Wilson R.K."/>
        </authorList>
    </citation>
    <scope>NUCLEOTIDE SEQUENCE [LARGE SCALE GENOMIC DNA]</scope>
    <source>
        <strain evidence="3">PB2801</strain>
    </source>
</reference>
<dbReference type="OMA" id="RICHENI"/>
<dbReference type="Gene3D" id="3.30.710.10">
    <property type="entry name" value="Potassium Channel Kv1.1, Chain A"/>
    <property type="match status" value="1"/>
</dbReference>
<sequence length="329" mass="37588">MSAEQVAIAEFTLTKAFSHFSQIKPNVQNFTETVNQCNVPWNICYVKMAGQFAVYVHCVKTRGDEDWSIKTRCRISMTSIHGKSSFKQCDATFTNESDCPGQGLYDFVSMDEIRHNLLISDEVILEARVEILEMTGIDMPPLLKHFDDDEAKEMSDVTLLVEDRRFYVSKFTLANQSTYFKTLFFGGFKESKESEITLKDMDSDAFQVYLEVLHMEPSLSDSCVVDALELSQMYDSKNVTRVCEDYLINKSKLSTKTKLQLGCLFDLKELKRSCLESLKTLADVRACMDCGGVENGVKDPEMQSSLTNIFQDIEKKIIAMYHAQFFPRF</sequence>
<dbReference type="SUPFAM" id="SSF49599">
    <property type="entry name" value="TRAF domain-like"/>
    <property type="match status" value="1"/>
</dbReference>
<dbReference type="AlphaFoldDB" id="G0MD24"/>
<dbReference type="SUPFAM" id="SSF54695">
    <property type="entry name" value="POZ domain"/>
    <property type="match status" value="1"/>
</dbReference>
<gene>
    <name evidence="2" type="ORF">CAEBREN_07556</name>
</gene>
<dbReference type="InterPro" id="IPR008974">
    <property type="entry name" value="TRAF-like"/>
</dbReference>
<name>G0MD24_CAEBE</name>
<evidence type="ECO:0000259" key="1">
    <source>
        <dbReference type="PROSITE" id="PS50097"/>
    </source>
</evidence>
<dbReference type="InterPro" id="IPR000210">
    <property type="entry name" value="BTB/POZ_dom"/>
</dbReference>
<dbReference type="InterPro" id="IPR002083">
    <property type="entry name" value="MATH/TRAF_dom"/>
</dbReference>
<keyword evidence="3" id="KW-1185">Reference proteome</keyword>
<dbReference type="PANTHER" id="PTHR22743:SF165">
    <property type="entry name" value="BTB AND MATH DOMAIN CONTAINING-RELATED"/>
    <property type="match status" value="1"/>
</dbReference>
<dbReference type="eggNOG" id="ENOG502QUFU">
    <property type="taxonomic scope" value="Eukaryota"/>
</dbReference>
<dbReference type="Pfam" id="PF00917">
    <property type="entry name" value="MATH"/>
    <property type="match status" value="1"/>
</dbReference>
<dbReference type="Gene3D" id="2.60.210.10">
    <property type="entry name" value="Apoptosis, Tumor Necrosis Factor Receptor Associated Protein 2, Chain A"/>
    <property type="match status" value="1"/>
</dbReference>
<organism evidence="3">
    <name type="scientific">Caenorhabditis brenneri</name>
    <name type="common">Nematode worm</name>
    <dbReference type="NCBI Taxonomy" id="135651"/>
    <lineage>
        <taxon>Eukaryota</taxon>
        <taxon>Metazoa</taxon>
        <taxon>Ecdysozoa</taxon>
        <taxon>Nematoda</taxon>
        <taxon>Chromadorea</taxon>
        <taxon>Rhabditida</taxon>
        <taxon>Rhabditina</taxon>
        <taxon>Rhabditomorpha</taxon>
        <taxon>Rhabditoidea</taxon>
        <taxon>Rhabditidae</taxon>
        <taxon>Peloderinae</taxon>
        <taxon>Caenorhabditis</taxon>
    </lineage>
</organism>
<dbReference type="PANTHER" id="PTHR22743">
    <property type="entry name" value="MEPRIN/TRAF-LIKE MATH FAMILY-C.ELEGANS"/>
    <property type="match status" value="1"/>
</dbReference>
<dbReference type="PROSITE" id="PS50097">
    <property type="entry name" value="BTB"/>
    <property type="match status" value="1"/>
</dbReference>
<dbReference type="SMART" id="SM00061">
    <property type="entry name" value="MATH"/>
    <property type="match status" value="1"/>
</dbReference>
<dbReference type="STRING" id="135651.G0MD24"/>
<proteinExistence type="predicted"/>
<protein>
    <recommendedName>
        <fullName evidence="1">BTB domain-containing protein</fullName>
    </recommendedName>
</protein>
<evidence type="ECO:0000313" key="2">
    <source>
        <dbReference type="EMBL" id="EGT49817.1"/>
    </source>
</evidence>
<dbReference type="Pfam" id="PF00651">
    <property type="entry name" value="BTB"/>
    <property type="match status" value="1"/>
</dbReference>
<dbReference type="InterPro" id="IPR011333">
    <property type="entry name" value="SKP1/BTB/POZ_sf"/>
</dbReference>
<dbReference type="OrthoDB" id="6359816at2759"/>
<dbReference type="EMBL" id="GL379790">
    <property type="protein sequence ID" value="EGT49817.1"/>
    <property type="molecule type" value="Genomic_DNA"/>
</dbReference>
<dbReference type="Proteomes" id="UP000008068">
    <property type="component" value="Unassembled WGS sequence"/>
</dbReference>
<accession>G0MD24</accession>